<feature type="domain" description="HECT" evidence="6">
    <location>
        <begin position="14"/>
        <end position="168"/>
    </location>
</feature>
<dbReference type="SMART" id="SM00119">
    <property type="entry name" value="HECTc"/>
    <property type="match status" value="1"/>
</dbReference>
<name>A0ABY6LJ06_9ARAC</name>
<evidence type="ECO:0000256" key="1">
    <source>
        <dbReference type="ARBA" id="ARBA00000885"/>
    </source>
</evidence>
<dbReference type="PANTHER" id="PTHR45700">
    <property type="entry name" value="UBIQUITIN-PROTEIN LIGASE E3C"/>
    <property type="match status" value="1"/>
</dbReference>
<keyword evidence="8" id="KW-1185">Reference proteome</keyword>
<gene>
    <name evidence="7" type="ORF">LAZ67_19002689</name>
</gene>
<dbReference type="Proteomes" id="UP001235939">
    <property type="component" value="Chromosome 19"/>
</dbReference>
<accession>A0ABY6LJ06</accession>
<evidence type="ECO:0000256" key="2">
    <source>
        <dbReference type="ARBA" id="ARBA00012485"/>
    </source>
</evidence>
<evidence type="ECO:0000313" key="7">
    <source>
        <dbReference type="EMBL" id="UYV81068.1"/>
    </source>
</evidence>
<organism evidence="7 8">
    <name type="scientific">Cordylochernes scorpioides</name>
    <dbReference type="NCBI Taxonomy" id="51811"/>
    <lineage>
        <taxon>Eukaryota</taxon>
        <taxon>Metazoa</taxon>
        <taxon>Ecdysozoa</taxon>
        <taxon>Arthropoda</taxon>
        <taxon>Chelicerata</taxon>
        <taxon>Arachnida</taxon>
        <taxon>Pseudoscorpiones</taxon>
        <taxon>Cheliferoidea</taxon>
        <taxon>Chernetidae</taxon>
        <taxon>Cordylochernes</taxon>
    </lineage>
</organism>
<reference evidence="7 8" key="1">
    <citation type="submission" date="2022-01" db="EMBL/GenBank/DDBJ databases">
        <title>A chromosomal length assembly of Cordylochernes scorpioides.</title>
        <authorList>
            <person name="Zeh D."/>
            <person name="Zeh J."/>
        </authorList>
    </citation>
    <scope>NUCLEOTIDE SEQUENCE [LARGE SCALE GENOMIC DNA]</scope>
    <source>
        <strain evidence="7">IN4F17</strain>
        <tissue evidence="7">Whole Body</tissue>
    </source>
</reference>
<dbReference type="SUPFAM" id="SSF56204">
    <property type="entry name" value="Hect, E3 ligase catalytic domain"/>
    <property type="match status" value="1"/>
</dbReference>
<dbReference type="PROSITE" id="PS50237">
    <property type="entry name" value="HECT"/>
    <property type="match status" value="1"/>
</dbReference>
<dbReference type="Gene3D" id="3.30.2160.10">
    <property type="entry name" value="Hect, E3 ligase catalytic domain"/>
    <property type="match status" value="1"/>
</dbReference>
<feature type="active site" description="Glycyl thioester intermediate" evidence="5">
    <location>
        <position position="136"/>
    </location>
</feature>
<evidence type="ECO:0000259" key="6">
    <source>
        <dbReference type="PROSITE" id="PS50237"/>
    </source>
</evidence>
<dbReference type="Gene3D" id="3.90.1750.10">
    <property type="entry name" value="Hect, E3 ligase catalytic domains"/>
    <property type="match status" value="1"/>
</dbReference>
<sequence>MCSCSTLRDPGWVSRKEYVDLYVDYVLNRSVQRQFAAFSNGFLKVVESRVLKLFHAQELMALVIGNEEYNWEEFEQLPAAHTLSAVFLTGSDRIPMQGMKTVQCCLMLSIDHPGCVQIVIQPMKVSDRYLPVAHTCFNILDLPAYSSPAVMRERLLQVIQHTQGFGLA</sequence>
<keyword evidence="4 5" id="KW-0833">Ubl conjugation pathway</keyword>
<evidence type="ECO:0000313" key="8">
    <source>
        <dbReference type="Proteomes" id="UP001235939"/>
    </source>
</evidence>
<dbReference type="Pfam" id="PF00632">
    <property type="entry name" value="HECT"/>
    <property type="match status" value="2"/>
</dbReference>
<evidence type="ECO:0000256" key="5">
    <source>
        <dbReference type="PROSITE-ProRule" id="PRU00104"/>
    </source>
</evidence>
<dbReference type="EMBL" id="CP092881">
    <property type="protein sequence ID" value="UYV81068.1"/>
    <property type="molecule type" value="Genomic_DNA"/>
</dbReference>
<dbReference type="InterPro" id="IPR035983">
    <property type="entry name" value="Hect_E3_ubiquitin_ligase"/>
</dbReference>
<comment type="catalytic activity">
    <reaction evidence="1">
        <text>S-ubiquitinyl-[E2 ubiquitin-conjugating enzyme]-L-cysteine + [acceptor protein]-L-lysine = [E2 ubiquitin-conjugating enzyme]-L-cysteine + N(6)-ubiquitinyl-[acceptor protein]-L-lysine.</text>
        <dbReference type="EC" id="2.3.2.26"/>
    </reaction>
</comment>
<keyword evidence="3" id="KW-0808">Transferase</keyword>
<dbReference type="Gene3D" id="3.30.2410.10">
    <property type="entry name" value="Hect, E3 ligase catalytic domain"/>
    <property type="match status" value="1"/>
</dbReference>
<dbReference type="EC" id="2.3.2.26" evidence="2"/>
<dbReference type="InterPro" id="IPR044611">
    <property type="entry name" value="E3A/B/C-like"/>
</dbReference>
<protein>
    <recommendedName>
        <fullName evidence="2">HECT-type E3 ubiquitin transferase</fullName>
        <ecNumber evidence="2">2.3.2.26</ecNumber>
    </recommendedName>
</protein>
<dbReference type="InterPro" id="IPR000569">
    <property type="entry name" value="HECT_dom"/>
</dbReference>
<evidence type="ECO:0000256" key="4">
    <source>
        <dbReference type="ARBA" id="ARBA00022786"/>
    </source>
</evidence>
<proteinExistence type="predicted"/>
<evidence type="ECO:0000256" key="3">
    <source>
        <dbReference type="ARBA" id="ARBA00022679"/>
    </source>
</evidence>